<dbReference type="PANTHER" id="PTHR47619">
    <property type="entry name" value="METALLO-HYDROLASE YYCJ-RELATED"/>
    <property type="match status" value="1"/>
</dbReference>
<dbReference type="EMBL" id="AZMM01001077">
    <property type="protein sequence ID" value="ETJ44922.1"/>
    <property type="molecule type" value="Genomic_DNA"/>
</dbReference>
<dbReference type="PANTHER" id="PTHR47619:SF1">
    <property type="entry name" value="EXODEOXYRIBONUCLEASE WALJ"/>
    <property type="match status" value="1"/>
</dbReference>
<gene>
    <name evidence="1" type="ORF">Q604_UNBC01077G0001</name>
</gene>
<reference evidence="1" key="1">
    <citation type="submission" date="2013-12" db="EMBL/GenBank/DDBJ databases">
        <title>A Varibaculum cambriense genome reconstructed from a premature infant gut community with otherwise low bacterial novelty that shifts toward anaerobic metabolism during the third week of life.</title>
        <authorList>
            <person name="Brown C.T."/>
            <person name="Sharon I."/>
            <person name="Thomas B.C."/>
            <person name="Castelle C.J."/>
            <person name="Morowitz M.J."/>
            <person name="Banfield J.F."/>
        </authorList>
    </citation>
    <scope>NUCLEOTIDE SEQUENCE</scope>
</reference>
<dbReference type="AlphaFoldDB" id="W1YR25"/>
<dbReference type="SUPFAM" id="SSF56281">
    <property type="entry name" value="Metallo-hydrolase/oxidoreductase"/>
    <property type="match status" value="1"/>
</dbReference>
<dbReference type="Gene3D" id="3.60.15.10">
    <property type="entry name" value="Ribonuclease Z/Hydroxyacylglutathione hydrolase-like"/>
    <property type="match status" value="1"/>
</dbReference>
<name>W1YR25_9ZZZZ</name>
<accession>W1YR25</accession>
<comment type="caution">
    <text evidence="1">The sequence shown here is derived from an EMBL/GenBank/DDBJ whole genome shotgun (WGS) entry which is preliminary data.</text>
</comment>
<sequence length="61" mass="6519">MSESSPLEVHVLASGSKGNCTVIKKGNSVILHDVGISCRRIVNGLKELHIDMAQVEGIFIS</sequence>
<proteinExistence type="predicted"/>
<dbReference type="InterPro" id="IPR036866">
    <property type="entry name" value="RibonucZ/Hydroxyglut_hydro"/>
</dbReference>
<dbReference type="InterPro" id="IPR052533">
    <property type="entry name" value="WalJ/YycJ-like"/>
</dbReference>
<feature type="non-terminal residue" evidence="1">
    <location>
        <position position="61"/>
    </location>
</feature>
<organism evidence="1">
    <name type="scientific">human gut metagenome</name>
    <dbReference type="NCBI Taxonomy" id="408170"/>
    <lineage>
        <taxon>unclassified sequences</taxon>
        <taxon>metagenomes</taxon>
        <taxon>organismal metagenomes</taxon>
    </lineage>
</organism>
<evidence type="ECO:0000313" key="1">
    <source>
        <dbReference type="EMBL" id="ETJ44922.1"/>
    </source>
</evidence>
<protein>
    <submittedName>
        <fullName evidence="1">Beta-lactamase protein</fullName>
    </submittedName>
</protein>